<keyword evidence="8" id="KW-1185">Reference proteome</keyword>
<dbReference type="Pfam" id="PF07973">
    <property type="entry name" value="tRNA_SAD"/>
    <property type="match status" value="1"/>
</dbReference>
<dbReference type="InterPro" id="IPR018165">
    <property type="entry name" value="Ala-tRNA-synth_IIc_core"/>
</dbReference>
<dbReference type="Gene3D" id="2.40.30.130">
    <property type="match status" value="1"/>
</dbReference>
<comment type="subcellular location">
    <subcellularLocation>
        <location evidence="2">Cytoplasm</location>
    </subcellularLocation>
</comment>
<name>A0A9X0YWQ1_9BACI</name>
<dbReference type="InterPro" id="IPR018164">
    <property type="entry name" value="Ala-tRNA-synth_IIc_N"/>
</dbReference>
<evidence type="ECO:0000259" key="6">
    <source>
        <dbReference type="PROSITE" id="PS50860"/>
    </source>
</evidence>
<dbReference type="GO" id="GO:0006419">
    <property type="term" value="P:alanyl-tRNA aminoacylation"/>
    <property type="evidence" value="ECO:0007669"/>
    <property type="project" value="InterPro"/>
</dbReference>
<feature type="domain" description="Alanyl-transfer RNA synthetases family profile" evidence="6">
    <location>
        <begin position="1"/>
        <end position="221"/>
    </location>
</feature>
<dbReference type="OrthoDB" id="9812949at2"/>
<dbReference type="PANTHER" id="PTHR43462:SF1">
    <property type="entry name" value="ALANYL-TRNA EDITING PROTEIN AARSD1"/>
    <property type="match status" value="1"/>
</dbReference>
<protein>
    <submittedName>
        <fullName evidence="7">Alanyl-tRNA synthetase</fullName>
        <ecNumber evidence="7">6.1.1.7</ecNumber>
    </submittedName>
</protein>
<keyword evidence="5" id="KW-0175">Coiled coil</keyword>
<dbReference type="EC" id="6.1.1.7" evidence="7"/>
<evidence type="ECO:0000256" key="4">
    <source>
        <dbReference type="ARBA" id="ARBA00022833"/>
    </source>
</evidence>
<feature type="coiled-coil region" evidence="5">
    <location>
        <begin position="252"/>
        <end position="279"/>
    </location>
</feature>
<evidence type="ECO:0000313" key="7">
    <source>
        <dbReference type="EMBL" id="MBP2079942.1"/>
    </source>
</evidence>
<dbReference type="PROSITE" id="PS50860">
    <property type="entry name" value="AA_TRNA_LIGASE_II_ALA"/>
    <property type="match status" value="1"/>
</dbReference>
<dbReference type="AlphaFoldDB" id="A0A9X0YWQ1"/>
<proteinExistence type="predicted"/>
<dbReference type="GO" id="GO:0005524">
    <property type="term" value="F:ATP binding"/>
    <property type="evidence" value="ECO:0007669"/>
    <property type="project" value="InterPro"/>
</dbReference>
<dbReference type="Pfam" id="PF01411">
    <property type="entry name" value="tRNA-synt_2c"/>
    <property type="match status" value="1"/>
</dbReference>
<dbReference type="GO" id="GO:0004813">
    <property type="term" value="F:alanine-tRNA ligase activity"/>
    <property type="evidence" value="ECO:0007669"/>
    <property type="project" value="UniProtKB-EC"/>
</dbReference>
<comment type="cofactor">
    <cofactor evidence="1">
        <name>Zn(2+)</name>
        <dbReference type="ChEBI" id="CHEBI:29105"/>
    </cofactor>
</comment>
<evidence type="ECO:0000256" key="2">
    <source>
        <dbReference type="ARBA" id="ARBA00004496"/>
    </source>
</evidence>
<dbReference type="Gene3D" id="3.10.310.40">
    <property type="match status" value="1"/>
</dbReference>
<dbReference type="EMBL" id="JAGGMB010000023">
    <property type="protein sequence ID" value="MBP2079942.1"/>
    <property type="molecule type" value="Genomic_DNA"/>
</dbReference>
<dbReference type="Gene3D" id="3.30.980.10">
    <property type="entry name" value="Threonyl-trna Synthetase, Chain A, domain 2"/>
    <property type="match status" value="1"/>
</dbReference>
<dbReference type="InterPro" id="IPR018163">
    <property type="entry name" value="Thr/Ala-tRNA-synth_IIc_edit"/>
</dbReference>
<dbReference type="GO" id="GO:0005737">
    <property type="term" value="C:cytoplasm"/>
    <property type="evidence" value="ECO:0007669"/>
    <property type="project" value="UniProtKB-SubCell"/>
</dbReference>
<keyword evidence="4" id="KW-0862">Zinc</keyword>
<evidence type="ECO:0000256" key="3">
    <source>
        <dbReference type="ARBA" id="ARBA00022723"/>
    </source>
</evidence>
<dbReference type="PANTHER" id="PTHR43462">
    <property type="entry name" value="ALANYL-TRNA EDITING PROTEIN"/>
    <property type="match status" value="1"/>
</dbReference>
<dbReference type="GO" id="GO:0003676">
    <property type="term" value="F:nucleic acid binding"/>
    <property type="evidence" value="ECO:0007669"/>
    <property type="project" value="InterPro"/>
</dbReference>
<keyword evidence="7" id="KW-0436">Ligase</keyword>
<dbReference type="RefSeq" id="WP_149473521.1">
    <property type="nucleotide sequence ID" value="NZ_JAGGMB010000023.1"/>
</dbReference>
<dbReference type="SUPFAM" id="SSF50447">
    <property type="entry name" value="Translation proteins"/>
    <property type="match status" value="1"/>
</dbReference>
<dbReference type="GO" id="GO:0002161">
    <property type="term" value="F:aminoacyl-tRNA deacylase activity"/>
    <property type="evidence" value="ECO:0007669"/>
    <property type="project" value="UniProtKB-ARBA"/>
</dbReference>
<dbReference type="InterPro" id="IPR009000">
    <property type="entry name" value="Transl_B-barrel_sf"/>
</dbReference>
<evidence type="ECO:0000256" key="1">
    <source>
        <dbReference type="ARBA" id="ARBA00001947"/>
    </source>
</evidence>
<sequence length="390" mass="44239">MPSKLYYKSPYTAIWNTNINQTIERNGDLYIILEETAFYPQGGGQPSDLGSINGVPVLDVFTEENDILHKVEQLPDKIQEVTCTLDWQRRFDHMQQHSGQHLLSAIFRELLQANTISFHLGTDDVTIDVDQSTITKEQLQAVESEVNKQISHNRPIQSYFVTNEQIKEIPLVKLPKVTENIRIVEIEGIEYNACGGTHVSRTGEIGMVKLFHTEKLKGGTRIHFKCGYRALEEFKETLLITDTLSKKFNTGKKDILDRFEKWEQEHRQMQSQLTVLKEQHDIYLTKELLSNVEGTVLTHIFSSKPFKEIQKLAAKIATEHQLTVLFATTTENKVILAHNGSDTFSCGVFFKEHLKAFNGKGGGSAQSAQAGFASSEEALQFYHFASKEIC</sequence>
<comment type="caution">
    <text evidence="7">The sequence shown here is derived from an EMBL/GenBank/DDBJ whole genome shotgun (WGS) entry which is preliminary data.</text>
</comment>
<dbReference type="InterPro" id="IPR051335">
    <property type="entry name" value="Alanyl-tRNA_Editing_Enzymes"/>
</dbReference>
<keyword evidence="3" id="KW-0479">Metal-binding</keyword>
<dbReference type="SMART" id="SM00863">
    <property type="entry name" value="tRNA_SAD"/>
    <property type="match status" value="1"/>
</dbReference>
<evidence type="ECO:0000313" key="8">
    <source>
        <dbReference type="Proteomes" id="UP001138793"/>
    </source>
</evidence>
<dbReference type="Proteomes" id="UP001138793">
    <property type="component" value="Unassembled WGS sequence"/>
</dbReference>
<reference evidence="7" key="1">
    <citation type="submission" date="2021-03" db="EMBL/GenBank/DDBJ databases">
        <title>Genomic Encyclopedia of Type Strains, Phase IV (KMG-IV): sequencing the most valuable type-strain genomes for metagenomic binning, comparative biology and taxonomic classification.</title>
        <authorList>
            <person name="Goeker M."/>
        </authorList>
    </citation>
    <scope>NUCLEOTIDE SEQUENCE</scope>
    <source>
        <strain evidence="7">DSM 107338</strain>
    </source>
</reference>
<gene>
    <name evidence="7" type="ORF">J2Z64_004249</name>
</gene>
<accession>A0A9X0YWQ1</accession>
<dbReference type="GO" id="GO:0046872">
    <property type="term" value="F:metal ion binding"/>
    <property type="evidence" value="ECO:0007669"/>
    <property type="project" value="UniProtKB-KW"/>
</dbReference>
<dbReference type="SUPFAM" id="SSF55186">
    <property type="entry name" value="ThrRS/AlaRS common domain"/>
    <property type="match status" value="1"/>
</dbReference>
<evidence type="ECO:0000256" key="5">
    <source>
        <dbReference type="SAM" id="Coils"/>
    </source>
</evidence>
<organism evidence="7 8">
    <name type="scientific">Oceanobacillus polygoni</name>
    <dbReference type="NCBI Taxonomy" id="1235259"/>
    <lineage>
        <taxon>Bacteria</taxon>
        <taxon>Bacillati</taxon>
        <taxon>Bacillota</taxon>
        <taxon>Bacilli</taxon>
        <taxon>Bacillales</taxon>
        <taxon>Bacillaceae</taxon>
        <taxon>Oceanobacillus</taxon>
    </lineage>
</organism>
<dbReference type="InterPro" id="IPR012947">
    <property type="entry name" value="tRNA_SAD"/>
</dbReference>